<evidence type="ECO:0008006" key="3">
    <source>
        <dbReference type="Google" id="ProtNLM"/>
    </source>
</evidence>
<dbReference type="AlphaFoldDB" id="A0A2R8BFH0"/>
<name>A0A2R8BFH0_9RHOB</name>
<organism evidence="1 2">
    <name type="scientific">Ascidiaceihabitans donghaensis</name>
    <dbReference type="NCBI Taxonomy" id="1510460"/>
    <lineage>
        <taxon>Bacteria</taxon>
        <taxon>Pseudomonadati</taxon>
        <taxon>Pseudomonadota</taxon>
        <taxon>Alphaproteobacteria</taxon>
        <taxon>Rhodobacterales</taxon>
        <taxon>Paracoccaceae</taxon>
        <taxon>Ascidiaceihabitans</taxon>
    </lineage>
</organism>
<proteinExistence type="predicted"/>
<evidence type="ECO:0000313" key="2">
    <source>
        <dbReference type="Proteomes" id="UP000244880"/>
    </source>
</evidence>
<dbReference type="PANTHER" id="PTHR37816">
    <property type="entry name" value="YALI0E33011P"/>
    <property type="match status" value="1"/>
</dbReference>
<dbReference type="PANTHER" id="PTHR37816:SF3">
    <property type="entry name" value="MODULATES DNA TOPOLOGY"/>
    <property type="match status" value="1"/>
</dbReference>
<dbReference type="Gene3D" id="3.40.50.300">
    <property type="entry name" value="P-loop containing nucleotide triphosphate hydrolases"/>
    <property type="match status" value="1"/>
</dbReference>
<dbReference type="SUPFAM" id="SSF52540">
    <property type="entry name" value="P-loop containing nucleoside triphosphate hydrolases"/>
    <property type="match status" value="1"/>
</dbReference>
<gene>
    <name evidence="1" type="ORF">ASD8599_02545</name>
</gene>
<dbReference type="InterPro" id="IPR027417">
    <property type="entry name" value="P-loop_NTPase"/>
</dbReference>
<keyword evidence="2" id="KW-1185">Reference proteome</keyword>
<accession>A0A2R8BFH0</accession>
<reference evidence="1 2" key="1">
    <citation type="submission" date="2018-03" db="EMBL/GenBank/DDBJ databases">
        <authorList>
            <person name="Keele B.F."/>
        </authorList>
    </citation>
    <scope>NUCLEOTIDE SEQUENCE [LARGE SCALE GENOMIC DNA]</scope>
    <source>
        <strain evidence="1 2">CECT 8599</strain>
    </source>
</reference>
<sequence>MIIGQAGSGKSTLARYIGRHGNLPVVHIDLIHWKTGWIERTQAEKTLLVLDAIAQDRWVFEGGNSTTYPQRMARADTLIWLDLPALLRLRRAVWRSVKHYGSNRPDLPKGCPERLDASFYRWIWRTRHSGRASLKNWFETAPPHLQKYHLQSKHDVMRWVHNTFPDT</sequence>
<dbReference type="RefSeq" id="WP_245926027.1">
    <property type="nucleotide sequence ID" value="NZ_OMOR01000001.1"/>
</dbReference>
<dbReference type="Proteomes" id="UP000244880">
    <property type="component" value="Unassembled WGS sequence"/>
</dbReference>
<dbReference type="InterPro" id="IPR052922">
    <property type="entry name" value="Cytidylate_Kinase-2"/>
</dbReference>
<dbReference type="EMBL" id="OMOR01000001">
    <property type="protein sequence ID" value="SPH21796.1"/>
    <property type="molecule type" value="Genomic_DNA"/>
</dbReference>
<evidence type="ECO:0000313" key="1">
    <source>
        <dbReference type="EMBL" id="SPH21796.1"/>
    </source>
</evidence>
<protein>
    <recommendedName>
        <fullName evidence="3">Shikimate kinase</fullName>
    </recommendedName>
</protein>